<evidence type="ECO:0000256" key="3">
    <source>
        <dbReference type="ARBA" id="ARBA00023125"/>
    </source>
</evidence>
<proteinExistence type="inferred from homology"/>
<keyword evidence="3" id="KW-0238">DNA-binding</keyword>
<keyword evidence="2" id="KW-0805">Transcription regulation</keyword>
<keyword evidence="6" id="KW-1185">Reference proteome</keyword>
<evidence type="ECO:0000256" key="4">
    <source>
        <dbReference type="ARBA" id="ARBA00023163"/>
    </source>
</evidence>
<evidence type="ECO:0000256" key="2">
    <source>
        <dbReference type="ARBA" id="ARBA00023015"/>
    </source>
</evidence>
<comment type="similarity">
    <text evidence="1">Belongs to the BlaI transcriptional regulatory family.</text>
</comment>
<reference evidence="5" key="1">
    <citation type="submission" date="2022-06" db="EMBL/GenBank/DDBJ databases">
        <title>Draft genome sequence of Streptomyces sp. RB6PN25 isolated from peat swamp forest in Thailand.</title>
        <authorList>
            <person name="Duangmal K."/>
            <person name="Klaysubun C."/>
        </authorList>
    </citation>
    <scope>NUCLEOTIDE SEQUENCE</scope>
    <source>
        <strain evidence="5">RB6PN25</strain>
    </source>
</reference>
<keyword evidence="4" id="KW-0804">Transcription</keyword>
<sequence>MGPDRHRPAAAGGRRPSGALEAEVLAALQSSPQALTPAEALERLGGGLSYSTVVTILSRMHDKGMLTRTKRGRAYAYAPVTDASGLTARRMRQVMEGGPDRESVLSRFVDELSTSDEELLRRLLDGDGGADLGTGARGG</sequence>
<organism evidence="5 6">
    <name type="scientific">Streptomyces humicola</name>
    <dbReference type="NCBI Taxonomy" id="2953240"/>
    <lineage>
        <taxon>Bacteria</taxon>
        <taxon>Bacillati</taxon>
        <taxon>Actinomycetota</taxon>
        <taxon>Actinomycetes</taxon>
        <taxon>Kitasatosporales</taxon>
        <taxon>Streptomycetaceae</taxon>
        <taxon>Streptomyces</taxon>
    </lineage>
</organism>
<dbReference type="Gene3D" id="1.10.10.10">
    <property type="entry name" value="Winged helix-like DNA-binding domain superfamily/Winged helix DNA-binding domain"/>
    <property type="match status" value="1"/>
</dbReference>
<comment type="caution">
    <text evidence="5">The sequence shown here is derived from an EMBL/GenBank/DDBJ whole genome shotgun (WGS) entry which is preliminary data.</text>
</comment>
<protein>
    <submittedName>
        <fullName evidence="5">BlaI/MecI/CopY family transcriptional regulator</fullName>
    </submittedName>
</protein>
<accession>A0ABT1PRU3</accession>
<gene>
    <name evidence="5" type="ORF">NGB36_07210</name>
</gene>
<evidence type="ECO:0000313" key="6">
    <source>
        <dbReference type="Proteomes" id="UP001057702"/>
    </source>
</evidence>
<dbReference type="InterPro" id="IPR036390">
    <property type="entry name" value="WH_DNA-bd_sf"/>
</dbReference>
<evidence type="ECO:0000313" key="5">
    <source>
        <dbReference type="EMBL" id="MCQ4080391.1"/>
    </source>
</evidence>
<dbReference type="EMBL" id="JANFNG010000003">
    <property type="protein sequence ID" value="MCQ4080391.1"/>
    <property type="molecule type" value="Genomic_DNA"/>
</dbReference>
<dbReference type="Pfam" id="PF03965">
    <property type="entry name" value="Penicillinase_R"/>
    <property type="match status" value="1"/>
</dbReference>
<evidence type="ECO:0000256" key="1">
    <source>
        <dbReference type="ARBA" id="ARBA00011046"/>
    </source>
</evidence>
<dbReference type="RefSeq" id="WP_255919288.1">
    <property type="nucleotide sequence ID" value="NZ_JANFNG010000003.1"/>
</dbReference>
<dbReference type="InterPro" id="IPR036388">
    <property type="entry name" value="WH-like_DNA-bd_sf"/>
</dbReference>
<dbReference type="InterPro" id="IPR005650">
    <property type="entry name" value="BlaI_family"/>
</dbReference>
<dbReference type="SUPFAM" id="SSF46785">
    <property type="entry name" value="Winged helix' DNA-binding domain"/>
    <property type="match status" value="1"/>
</dbReference>
<dbReference type="Proteomes" id="UP001057702">
    <property type="component" value="Unassembled WGS sequence"/>
</dbReference>
<name>A0ABT1PRU3_9ACTN</name>